<dbReference type="AlphaFoldDB" id="A0A225AM51"/>
<evidence type="ECO:0000256" key="1">
    <source>
        <dbReference type="SAM" id="MobiDB-lite"/>
    </source>
</evidence>
<name>A0A225AM51_TALAT</name>
<comment type="caution">
    <text evidence="2">The sequence shown here is derived from an EMBL/GenBank/DDBJ whole genome shotgun (WGS) entry which is preliminary data.</text>
</comment>
<protein>
    <recommendedName>
        <fullName evidence="4">Transport and Golgi organization protein 2-like protein</fullName>
    </recommendedName>
</protein>
<evidence type="ECO:0008006" key="4">
    <source>
        <dbReference type="Google" id="ProtNLM"/>
    </source>
</evidence>
<dbReference type="InterPro" id="IPR008551">
    <property type="entry name" value="TANGO2"/>
</dbReference>
<proteinExistence type="predicted"/>
<dbReference type="GO" id="GO:0007030">
    <property type="term" value="P:Golgi organization"/>
    <property type="evidence" value="ECO:0007669"/>
    <property type="project" value="TreeGrafter"/>
</dbReference>
<dbReference type="GO" id="GO:0009306">
    <property type="term" value="P:protein secretion"/>
    <property type="evidence" value="ECO:0007669"/>
    <property type="project" value="TreeGrafter"/>
</dbReference>
<feature type="region of interest" description="Disordered" evidence="1">
    <location>
        <begin position="95"/>
        <end position="120"/>
    </location>
</feature>
<evidence type="ECO:0000313" key="3">
    <source>
        <dbReference type="Proteomes" id="UP000214365"/>
    </source>
</evidence>
<reference evidence="2 3" key="1">
    <citation type="submission" date="2015-06" db="EMBL/GenBank/DDBJ databases">
        <title>Talaromyces atroroseus IBT 11181 draft genome.</title>
        <authorList>
            <person name="Rasmussen K.B."/>
            <person name="Rasmussen S."/>
            <person name="Petersen B."/>
            <person name="Sicheritz-Ponten T."/>
            <person name="Mortensen U.H."/>
            <person name="Thrane U."/>
        </authorList>
    </citation>
    <scope>NUCLEOTIDE SEQUENCE [LARGE SCALE GENOMIC DNA]</scope>
    <source>
        <strain evidence="2 3">IBT 11181</strain>
    </source>
</reference>
<dbReference type="PANTHER" id="PTHR17985">
    <property type="entry name" value="SER/THR-RICH PROTEIN T10 IN DGCR REGION"/>
    <property type="match status" value="1"/>
</dbReference>
<accession>A0A225AM51</accession>
<dbReference type="RefSeq" id="XP_020122091.1">
    <property type="nucleotide sequence ID" value="XM_020264624.1"/>
</dbReference>
<gene>
    <name evidence="2" type="ORF">UA08_02568</name>
</gene>
<dbReference type="GO" id="GO:0005794">
    <property type="term" value="C:Golgi apparatus"/>
    <property type="evidence" value="ECO:0007669"/>
    <property type="project" value="TreeGrafter"/>
</dbReference>
<dbReference type="PANTHER" id="PTHR17985:SF8">
    <property type="entry name" value="TRANSPORT AND GOLGI ORGANIZATION PROTEIN 2 HOMOLOG"/>
    <property type="match status" value="1"/>
</dbReference>
<dbReference type="Proteomes" id="UP000214365">
    <property type="component" value="Unassembled WGS sequence"/>
</dbReference>
<dbReference type="GeneID" id="31002323"/>
<keyword evidence="3" id="KW-1185">Reference proteome</keyword>
<dbReference type="Pfam" id="PF05742">
    <property type="entry name" value="TANGO2"/>
    <property type="match status" value="1"/>
</dbReference>
<evidence type="ECO:0000313" key="2">
    <source>
        <dbReference type="EMBL" id="OKL61970.1"/>
    </source>
</evidence>
<dbReference type="OrthoDB" id="191601at2759"/>
<organism evidence="2 3">
    <name type="scientific">Talaromyces atroroseus</name>
    <dbReference type="NCBI Taxonomy" id="1441469"/>
    <lineage>
        <taxon>Eukaryota</taxon>
        <taxon>Fungi</taxon>
        <taxon>Dikarya</taxon>
        <taxon>Ascomycota</taxon>
        <taxon>Pezizomycotina</taxon>
        <taxon>Eurotiomycetes</taxon>
        <taxon>Eurotiomycetidae</taxon>
        <taxon>Eurotiales</taxon>
        <taxon>Trichocomaceae</taxon>
        <taxon>Talaromyces</taxon>
        <taxon>Talaromyces sect. Trachyspermi</taxon>
    </lineage>
</organism>
<sequence length="311" mass="34539">MCIAIVSTAHPAYQLIIIDNRDEYLHRPTAPAAWWQEPNSQVLGSRDLARPEQGTWMGVTRQGRVAVLTNYREPAPFSSVSRGVIVNEFLTEAPSARRQSNSSSSSSSIKQDTEEEQQRTTRQFVADMIESQTAKKAGGFSLVCGKIGEPLAIISNRMPDDIDAVTWIAGKRGETVGLSNTVLHDRTWPKIINGEILMRSAIEAHVVSTAGDGYQKDINVDDEEDLISRLFDVLNTDSLPRLQDREPIKEQYMSQLKESIFIPLLGDRAKFEAEVEQLAKLGLQGYMSGLYGTQKQTVLLVDYRGRVRGGG</sequence>
<dbReference type="EMBL" id="LFMY01000003">
    <property type="protein sequence ID" value="OKL61970.1"/>
    <property type="molecule type" value="Genomic_DNA"/>
</dbReference>